<keyword evidence="1" id="KW-0732">Signal</keyword>
<name>A0A445GY32_GLYSO</name>
<evidence type="ECO:0000256" key="1">
    <source>
        <dbReference type="SAM" id="SignalP"/>
    </source>
</evidence>
<accession>A0A445GY32</accession>
<sequence length="81" mass="9277">MKIPCYLSILLLVVFMDSGNQVHMAVVPEYVHCDYLTLRNDYCDIKNDPCDAHCKVHYRSTNVTGSCDIDINLCVCTYCHE</sequence>
<dbReference type="EMBL" id="QZWG01000015">
    <property type="protein sequence ID" value="RZB66151.1"/>
    <property type="molecule type" value="Genomic_DNA"/>
</dbReference>
<evidence type="ECO:0000313" key="2">
    <source>
        <dbReference type="EMBL" id="RZB66151.1"/>
    </source>
</evidence>
<feature type="chain" id="PRO_5019196798" evidence="1">
    <location>
        <begin position="20"/>
        <end position="81"/>
    </location>
</feature>
<reference evidence="2 3" key="1">
    <citation type="submission" date="2018-09" db="EMBL/GenBank/DDBJ databases">
        <title>A high-quality reference genome of wild soybean provides a powerful tool to mine soybean genomes.</title>
        <authorList>
            <person name="Xie M."/>
            <person name="Chung C.Y.L."/>
            <person name="Li M.-W."/>
            <person name="Wong F.-L."/>
            <person name="Chan T.-F."/>
            <person name="Lam H.-M."/>
        </authorList>
    </citation>
    <scope>NUCLEOTIDE SEQUENCE [LARGE SCALE GENOMIC DNA]</scope>
    <source>
        <strain evidence="3">cv. W05</strain>
        <tissue evidence="2">Hypocotyl of etiolated seedlings</tissue>
    </source>
</reference>
<dbReference type="AlphaFoldDB" id="A0A445GY32"/>
<evidence type="ECO:0000313" key="3">
    <source>
        <dbReference type="Proteomes" id="UP000289340"/>
    </source>
</evidence>
<proteinExistence type="predicted"/>
<organism evidence="2 3">
    <name type="scientific">Glycine soja</name>
    <name type="common">Wild soybean</name>
    <dbReference type="NCBI Taxonomy" id="3848"/>
    <lineage>
        <taxon>Eukaryota</taxon>
        <taxon>Viridiplantae</taxon>
        <taxon>Streptophyta</taxon>
        <taxon>Embryophyta</taxon>
        <taxon>Tracheophyta</taxon>
        <taxon>Spermatophyta</taxon>
        <taxon>Magnoliopsida</taxon>
        <taxon>eudicotyledons</taxon>
        <taxon>Gunneridae</taxon>
        <taxon>Pentapetalae</taxon>
        <taxon>rosids</taxon>
        <taxon>fabids</taxon>
        <taxon>Fabales</taxon>
        <taxon>Fabaceae</taxon>
        <taxon>Papilionoideae</taxon>
        <taxon>50 kb inversion clade</taxon>
        <taxon>NPAAA clade</taxon>
        <taxon>indigoferoid/millettioid clade</taxon>
        <taxon>Phaseoleae</taxon>
        <taxon>Glycine</taxon>
        <taxon>Glycine subgen. Soja</taxon>
    </lineage>
</organism>
<feature type="signal peptide" evidence="1">
    <location>
        <begin position="1"/>
        <end position="19"/>
    </location>
</feature>
<comment type="caution">
    <text evidence="2">The sequence shown here is derived from an EMBL/GenBank/DDBJ whole genome shotgun (WGS) entry which is preliminary data.</text>
</comment>
<gene>
    <name evidence="2" type="ORF">D0Y65_041980</name>
</gene>
<protein>
    <submittedName>
        <fullName evidence="2">Uncharacterized protein</fullName>
    </submittedName>
</protein>
<keyword evidence="3" id="KW-1185">Reference proteome</keyword>
<dbReference type="Proteomes" id="UP000289340">
    <property type="component" value="Chromosome 15"/>
</dbReference>